<evidence type="ECO:0000259" key="1">
    <source>
        <dbReference type="Pfam" id="PF13280"/>
    </source>
</evidence>
<reference evidence="2 3" key="1">
    <citation type="submission" date="2016-01" db="EMBL/GenBank/DDBJ databases">
        <title>Investigation of taxonomic status of Bacillus aminovorans.</title>
        <authorList>
            <person name="Verma A."/>
            <person name="Pal Y."/>
            <person name="Krishnamurthi S."/>
        </authorList>
    </citation>
    <scope>NUCLEOTIDE SEQUENCE [LARGE SCALE GENOMIC DNA]</scope>
    <source>
        <strain evidence="2 3">DSM 1314</strain>
    </source>
</reference>
<keyword evidence="3" id="KW-1185">Reference proteome</keyword>
<dbReference type="InterPro" id="IPR026881">
    <property type="entry name" value="WYL_dom"/>
</dbReference>
<dbReference type="InterPro" id="IPR051534">
    <property type="entry name" value="CBASS_pafABC_assoc_protein"/>
</dbReference>
<organism evidence="2 3">
    <name type="scientific">Domibacillus aminovorans</name>
    <dbReference type="NCBI Taxonomy" id="29332"/>
    <lineage>
        <taxon>Bacteria</taxon>
        <taxon>Bacillati</taxon>
        <taxon>Bacillota</taxon>
        <taxon>Bacilli</taxon>
        <taxon>Bacillales</taxon>
        <taxon>Bacillaceae</taxon>
        <taxon>Domibacillus</taxon>
    </lineage>
</organism>
<feature type="domain" description="WYL" evidence="1">
    <location>
        <begin position="143"/>
        <end position="208"/>
    </location>
</feature>
<dbReference type="Pfam" id="PF13280">
    <property type="entry name" value="WYL"/>
    <property type="match status" value="1"/>
</dbReference>
<name>A0A177L795_9BACI</name>
<proteinExistence type="predicted"/>
<dbReference type="AlphaFoldDB" id="A0A177L795"/>
<dbReference type="PROSITE" id="PS52050">
    <property type="entry name" value="WYL"/>
    <property type="match status" value="1"/>
</dbReference>
<dbReference type="Proteomes" id="UP000076935">
    <property type="component" value="Unassembled WGS sequence"/>
</dbReference>
<protein>
    <recommendedName>
        <fullName evidence="1">WYL domain-containing protein</fullName>
    </recommendedName>
</protein>
<sequence>MSQIERILKMYSRLQKGHVLNKAEQAVHFNVTEKTIQRDFDSIRSFLEKDVPNEYLDYDREQKGYKLQQGNNTHLHNEEVLAIVKILIESRAFPKSDMHRLIDKLTVLASPANQDFIKKLMRNEKHLYVDLQHRKPLFSLIWKLSEAVHTKRIINICYQKENEQNAGERTLKPVGILFSEYYFYLLAYQTTRELSFPTIYRIDRITSCNVTNEHFKTPYRFEEGEFRKRVQFMHAGELINVKFRFTGASSQAVLDRLPTAKIVGRDENSVTFEAEVFGAGIKMWLQSQGENVEVLSSEHLKR</sequence>
<evidence type="ECO:0000313" key="2">
    <source>
        <dbReference type="EMBL" id="OAH61610.1"/>
    </source>
</evidence>
<dbReference type="RefSeq" id="WP_063965183.1">
    <property type="nucleotide sequence ID" value="NZ_JBCNAN010000017.1"/>
</dbReference>
<dbReference type="PANTHER" id="PTHR34580">
    <property type="match status" value="1"/>
</dbReference>
<comment type="caution">
    <text evidence="2">The sequence shown here is derived from an EMBL/GenBank/DDBJ whole genome shotgun (WGS) entry which is preliminary data.</text>
</comment>
<dbReference type="PANTHER" id="PTHR34580:SF1">
    <property type="entry name" value="PROTEIN PAFC"/>
    <property type="match status" value="1"/>
</dbReference>
<evidence type="ECO:0000313" key="3">
    <source>
        <dbReference type="Proteomes" id="UP000076935"/>
    </source>
</evidence>
<accession>A0A177L795</accession>
<dbReference type="EMBL" id="LQWY01000016">
    <property type="protein sequence ID" value="OAH61610.1"/>
    <property type="molecule type" value="Genomic_DNA"/>
</dbReference>
<gene>
    <name evidence="2" type="ORF">AWH49_11715</name>
</gene>